<gene>
    <name evidence="1" type="ORF">AVEN_115655_1</name>
</gene>
<reference evidence="1 2" key="1">
    <citation type="journal article" date="2019" name="Sci. Rep.">
        <title>Orb-weaving spider Araneus ventricosus genome elucidates the spidroin gene catalogue.</title>
        <authorList>
            <person name="Kono N."/>
            <person name="Nakamura H."/>
            <person name="Ohtoshi R."/>
            <person name="Moran D.A.P."/>
            <person name="Shinohara A."/>
            <person name="Yoshida Y."/>
            <person name="Fujiwara M."/>
            <person name="Mori M."/>
            <person name="Tomita M."/>
            <person name="Arakawa K."/>
        </authorList>
    </citation>
    <scope>NUCLEOTIDE SEQUENCE [LARGE SCALE GENOMIC DNA]</scope>
</reference>
<sequence length="89" mass="9416">MRTCVSASVSLSRGMERRCLSVCHGAWSDAVCLSVAGHERRCLSAKGHGAALSVCQGTWTALSVCLLTLYTAGPRAAAFDKNILSKVEM</sequence>
<dbReference type="EMBL" id="BGPR01103541">
    <property type="protein sequence ID" value="GBM66738.1"/>
    <property type="molecule type" value="Genomic_DNA"/>
</dbReference>
<dbReference type="AlphaFoldDB" id="A0A4Y2HNA5"/>
<evidence type="ECO:0000313" key="2">
    <source>
        <dbReference type="Proteomes" id="UP000499080"/>
    </source>
</evidence>
<protein>
    <submittedName>
        <fullName evidence="1">Uncharacterized protein</fullName>
    </submittedName>
</protein>
<keyword evidence="2" id="KW-1185">Reference proteome</keyword>
<dbReference type="Proteomes" id="UP000499080">
    <property type="component" value="Unassembled WGS sequence"/>
</dbReference>
<accession>A0A4Y2HNA5</accession>
<comment type="caution">
    <text evidence="1">The sequence shown here is derived from an EMBL/GenBank/DDBJ whole genome shotgun (WGS) entry which is preliminary data.</text>
</comment>
<name>A0A4Y2HNA5_ARAVE</name>
<organism evidence="1 2">
    <name type="scientific">Araneus ventricosus</name>
    <name type="common">Orbweaver spider</name>
    <name type="synonym">Epeira ventricosa</name>
    <dbReference type="NCBI Taxonomy" id="182803"/>
    <lineage>
        <taxon>Eukaryota</taxon>
        <taxon>Metazoa</taxon>
        <taxon>Ecdysozoa</taxon>
        <taxon>Arthropoda</taxon>
        <taxon>Chelicerata</taxon>
        <taxon>Arachnida</taxon>
        <taxon>Araneae</taxon>
        <taxon>Araneomorphae</taxon>
        <taxon>Entelegynae</taxon>
        <taxon>Araneoidea</taxon>
        <taxon>Araneidae</taxon>
        <taxon>Araneus</taxon>
    </lineage>
</organism>
<proteinExistence type="predicted"/>
<evidence type="ECO:0000313" key="1">
    <source>
        <dbReference type="EMBL" id="GBM66738.1"/>
    </source>
</evidence>